<feature type="region of interest" description="Disordered" evidence="2">
    <location>
        <begin position="138"/>
        <end position="184"/>
    </location>
</feature>
<dbReference type="OrthoDB" id="78296at2759"/>
<dbReference type="PANTHER" id="PTHR13275">
    <property type="entry name" value="YL-1 PROTEIN TRANSCRIPTION FACTOR-LIKE 1"/>
    <property type="match status" value="1"/>
</dbReference>
<dbReference type="PANTHER" id="PTHR13275:SF4">
    <property type="entry name" value="VACUOLAR PROTEIN SORTING-ASSOCIATED PROTEIN 72 HOMOLOG"/>
    <property type="match status" value="1"/>
</dbReference>
<feature type="compositionally biased region" description="Low complexity" evidence="2">
    <location>
        <begin position="358"/>
        <end position="375"/>
    </location>
</feature>
<gene>
    <name evidence="4" type="ORF">M422DRAFT_779135</name>
</gene>
<protein>
    <recommendedName>
        <fullName evidence="3">Vps72/YL1 C-terminal domain-containing protein</fullName>
    </recommendedName>
</protein>
<feature type="compositionally biased region" description="Basic and acidic residues" evidence="2">
    <location>
        <begin position="69"/>
        <end position="79"/>
    </location>
</feature>
<feature type="compositionally biased region" description="Acidic residues" evidence="2">
    <location>
        <begin position="36"/>
        <end position="68"/>
    </location>
</feature>
<evidence type="ECO:0000313" key="5">
    <source>
        <dbReference type="Proteomes" id="UP000054279"/>
    </source>
</evidence>
<evidence type="ECO:0000256" key="1">
    <source>
        <dbReference type="ARBA" id="ARBA00006832"/>
    </source>
</evidence>
<reference evidence="4 5" key="1">
    <citation type="submission" date="2014-06" db="EMBL/GenBank/DDBJ databases">
        <title>Evolutionary Origins and Diversification of the Mycorrhizal Mutualists.</title>
        <authorList>
            <consortium name="DOE Joint Genome Institute"/>
            <consortium name="Mycorrhizal Genomics Consortium"/>
            <person name="Kohler A."/>
            <person name="Kuo A."/>
            <person name="Nagy L.G."/>
            <person name="Floudas D."/>
            <person name="Copeland A."/>
            <person name="Barry K.W."/>
            <person name="Cichocki N."/>
            <person name="Veneault-Fourrey C."/>
            <person name="LaButti K."/>
            <person name="Lindquist E.A."/>
            <person name="Lipzen A."/>
            <person name="Lundell T."/>
            <person name="Morin E."/>
            <person name="Murat C."/>
            <person name="Riley R."/>
            <person name="Ohm R."/>
            <person name="Sun H."/>
            <person name="Tunlid A."/>
            <person name="Henrissat B."/>
            <person name="Grigoriev I.V."/>
            <person name="Hibbett D.S."/>
            <person name="Martin F."/>
        </authorList>
    </citation>
    <scope>NUCLEOTIDE SEQUENCE [LARGE SCALE GENOMIC DNA]</scope>
    <source>
        <strain evidence="4 5">SS14</strain>
    </source>
</reference>
<dbReference type="InterPro" id="IPR013272">
    <property type="entry name" value="Vps72/YL1_C"/>
</dbReference>
<dbReference type="InterPro" id="IPR046757">
    <property type="entry name" value="YL1_N"/>
</dbReference>
<comment type="similarity">
    <text evidence="1">Belongs to the VPS72/YL1 family.</text>
</comment>
<dbReference type="AlphaFoldDB" id="A0A0C9UQL1"/>
<feature type="compositionally biased region" description="Basic residues" evidence="2">
    <location>
        <begin position="173"/>
        <end position="182"/>
    </location>
</feature>
<organism evidence="4 5">
    <name type="scientific">Sphaerobolus stellatus (strain SS14)</name>
    <dbReference type="NCBI Taxonomy" id="990650"/>
    <lineage>
        <taxon>Eukaryota</taxon>
        <taxon>Fungi</taxon>
        <taxon>Dikarya</taxon>
        <taxon>Basidiomycota</taxon>
        <taxon>Agaricomycotina</taxon>
        <taxon>Agaricomycetes</taxon>
        <taxon>Phallomycetidae</taxon>
        <taxon>Geastrales</taxon>
        <taxon>Sphaerobolaceae</taxon>
        <taxon>Sphaerobolus</taxon>
    </lineage>
</organism>
<name>A0A0C9UQL1_SPHS4</name>
<dbReference type="EMBL" id="KN837113">
    <property type="protein sequence ID" value="KIJ45228.1"/>
    <property type="molecule type" value="Genomic_DNA"/>
</dbReference>
<dbReference type="GO" id="GO:0005634">
    <property type="term" value="C:nucleus"/>
    <property type="evidence" value="ECO:0007669"/>
    <property type="project" value="TreeGrafter"/>
</dbReference>
<feature type="region of interest" description="Disordered" evidence="2">
    <location>
        <begin position="645"/>
        <end position="673"/>
    </location>
</feature>
<feature type="compositionally biased region" description="Low complexity" evidence="2">
    <location>
        <begin position="297"/>
        <end position="313"/>
    </location>
</feature>
<feature type="compositionally biased region" description="Low complexity" evidence="2">
    <location>
        <begin position="324"/>
        <end position="337"/>
    </location>
</feature>
<dbReference type="Pfam" id="PF05764">
    <property type="entry name" value="YL1"/>
    <property type="match status" value="1"/>
</dbReference>
<dbReference type="Pfam" id="PF08265">
    <property type="entry name" value="YL1_C"/>
    <property type="match status" value="1"/>
</dbReference>
<feature type="region of interest" description="Disordered" evidence="2">
    <location>
        <begin position="32"/>
        <end position="86"/>
    </location>
</feature>
<evidence type="ECO:0000256" key="2">
    <source>
        <dbReference type="SAM" id="MobiDB-lite"/>
    </source>
</evidence>
<feature type="compositionally biased region" description="Polar residues" evidence="2">
    <location>
        <begin position="277"/>
        <end position="291"/>
    </location>
</feature>
<dbReference type="Proteomes" id="UP000054279">
    <property type="component" value="Unassembled WGS sequence"/>
</dbReference>
<feature type="region of interest" description="Disordered" evidence="2">
    <location>
        <begin position="253"/>
        <end position="443"/>
    </location>
</feature>
<sequence>MTEETLVTRRPKRSTAGNRMQAALAEMSVEELTHDAEEDTDFVSKVDEEDVFESDFASTDDEQEDEEAGEKALEEEEKRARRAARAKPLKLPIAPQLKVSFAVPLAGEGESSTSQPRLKHRRVSLGAAVDAETGQVLETITRQSTREATRLNTREVRSRIKDAESKKVSTTPKKPKEKKRRMTQADLITIALDLEEENTKSHREYLAVEEERRKKARVLKPATFGPKIRWRSRGQDATVTVYEDAPQPAYVPRAPWPIPFGNTPGQPGAPYPYPLPVSSQPGQTAGNQTTPRPYPVSSYALPYASTTATASTSKPGSGMPPPSTSANATSTTSIIPIQATPNPSETNKAPETNGVSDTATPTTNGSSTTPASNTGVSTTTTSAIQPAITPATPSNAAASSTTGIAQGNATTSAPNTTTVSNAATASTTPGTPSNAASSQSAVPATPHPYSPYYPYSYYAPPAGQTPYPPYGSYYPYAPSTHYGQQQQQQQQQPQRPHLQLQPPPQIARKAIEKQTKNFVEVLLDEEKAKEKPTWRQTMDSLFGTHADWDNVRVYHGKNRPIARQEQTCPITGTKAKYRDPRSGVPYANVGAFRILTRLLAHEYVWSPAGAGQGVFVGHEKQRGAYGVPDRWGQAIAGVPADWRTTESELKKEEKPKDKAKDKGKEKEYRVGERRSSRIVGTISEVAAKSSDTVPMDVDEPLAQ</sequence>
<feature type="compositionally biased region" description="Basic and acidic residues" evidence="2">
    <location>
        <begin position="144"/>
        <end position="167"/>
    </location>
</feature>
<evidence type="ECO:0000313" key="4">
    <source>
        <dbReference type="EMBL" id="KIJ45228.1"/>
    </source>
</evidence>
<accession>A0A0C9UQL1</accession>
<evidence type="ECO:0000259" key="3">
    <source>
        <dbReference type="SMART" id="SM00993"/>
    </source>
</evidence>
<dbReference type="HOGENOM" id="CLU_029477_0_0_1"/>
<feature type="compositionally biased region" description="Low complexity" evidence="2">
    <location>
        <begin position="386"/>
        <end position="438"/>
    </location>
</feature>
<feature type="compositionally biased region" description="Polar residues" evidence="2">
    <location>
        <begin position="339"/>
        <end position="357"/>
    </location>
</feature>
<dbReference type="SMART" id="SM00993">
    <property type="entry name" value="YL1_C"/>
    <property type="match status" value="1"/>
</dbReference>
<feature type="region of interest" description="Disordered" evidence="2">
    <location>
        <begin position="470"/>
        <end position="500"/>
    </location>
</feature>
<proteinExistence type="inferred from homology"/>
<feature type="domain" description="Vps72/YL1 C-terminal" evidence="3">
    <location>
        <begin position="566"/>
        <end position="595"/>
    </location>
</feature>
<keyword evidence="5" id="KW-1185">Reference proteome</keyword>